<evidence type="ECO:0000256" key="3">
    <source>
        <dbReference type="ARBA" id="ARBA00022448"/>
    </source>
</evidence>
<evidence type="ECO:0000313" key="9">
    <source>
        <dbReference type="EMBL" id="MCR2803357.1"/>
    </source>
</evidence>
<evidence type="ECO:0000256" key="5">
    <source>
        <dbReference type="ARBA" id="ARBA00022692"/>
    </source>
</evidence>
<keyword evidence="10" id="KW-1185">Reference proteome</keyword>
<feature type="transmembrane region" description="Helical" evidence="8">
    <location>
        <begin position="106"/>
        <end position="124"/>
    </location>
</feature>
<evidence type="ECO:0000256" key="2">
    <source>
        <dbReference type="ARBA" id="ARBA00009142"/>
    </source>
</evidence>
<evidence type="ECO:0000256" key="8">
    <source>
        <dbReference type="RuleBase" id="RU363041"/>
    </source>
</evidence>
<keyword evidence="4 8" id="KW-1003">Cell membrane</keyword>
<evidence type="ECO:0000256" key="7">
    <source>
        <dbReference type="ARBA" id="ARBA00023136"/>
    </source>
</evidence>
<feature type="transmembrane region" description="Helical" evidence="8">
    <location>
        <begin position="12"/>
        <end position="38"/>
    </location>
</feature>
<dbReference type="RefSeq" id="WP_257444060.1">
    <property type="nucleotide sequence ID" value="NZ_JANIPJ010000003.1"/>
</dbReference>
<evidence type="ECO:0000256" key="4">
    <source>
        <dbReference type="ARBA" id="ARBA00022475"/>
    </source>
</evidence>
<feature type="transmembrane region" description="Helical" evidence="8">
    <location>
        <begin position="145"/>
        <end position="174"/>
    </location>
</feature>
<dbReference type="InterPro" id="IPR002781">
    <property type="entry name" value="TM_pro_TauE-like"/>
</dbReference>
<feature type="transmembrane region" description="Helical" evidence="8">
    <location>
        <begin position="236"/>
        <end position="254"/>
    </location>
</feature>
<dbReference type="Pfam" id="PF01925">
    <property type="entry name" value="TauE"/>
    <property type="match status" value="1"/>
</dbReference>
<dbReference type="EMBL" id="JANIPJ010000003">
    <property type="protein sequence ID" value="MCR2803357.1"/>
    <property type="molecule type" value="Genomic_DNA"/>
</dbReference>
<keyword evidence="6 8" id="KW-1133">Transmembrane helix</keyword>
<evidence type="ECO:0000256" key="6">
    <source>
        <dbReference type="ARBA" id="ARBA00022989"/>
    </source>
</evidence>
<evidence type="ECO:0000256" key="1">
    <source>
        <dbReference type="ARBA" id="ARBA00004651"/>
    </source>
</evidence>
<dbReference type="Proteomes" id="UP001141950">
    <property type="component" value="Unassembled WGS sequence"/>
</dbReference>
<dbReference type="InterPro" id="IPR052017">
    <property type="entry name" value="TSUP"/>
</dbReference>
<reference evidence="9" key="1">
    <citation type="submission" date="2022-08" db="EMBL/GenBank/DDBJ databases">
        <title>The genomic sequence of strain Paenibacillus sp. SCIV0701.</title>
        <authorList>
            <person name="Zhao H."/>
        </authorList>
    </citation>
    <scope>NUCLEOTIDE SEQUENCE</scope>
    <source>
        <strain evidence="9">SCIV0701</strain>
    </source>
</reference>
<keyword evidence="5 8" id="KW-0812">Transmembrane</keyword>
<accession>A0A9X2MNK3</accession>
<gene>
    <name evidence="9" type="ORF">NQZ67_05615</name>
</gene>
<evidence type="ECO:0000313" key="10">
    <source>
        <dbReference type="Proteomes" id="UP001141950"/>
    </source>
</evidence>
<feature type="transmembrane region" description="Helical" evidence="8">
    <location>
        <begin position="194"/>
        <end position="224"/>
    </location>
</feature>
<name>A0A9X2MNK3_9BACL</name>
<feature type="transmembrane region" description="Helical" evidence="8">
    <location>
        <begin position="83"/>
        <end position="100"/>
    </location>
</feature>
<dbReference type="PANTHER" id="PTHR30269">
    <property type="entry name" value="TRANSMEMBRANE PROTEIN YFCA"/>
    <property type="match status" value="1"/>
</dbReference>
<organism evidence="9 10">
    <name type="scientific">Paenibacillus soyae</name>
    <dbReference type="NCBI Taxonomy" id="2969249"/>
    <lineage>
        <taxon>Bacteria</taxon>
        <taxon>Bacillati</taxon>
        <taxon>Bacillota</taxon>
        <taxon>Bacilli</taxon>
        <taxon>Bacillales</taxon>
        <taxon>Paenibacillaceae</taxon>
        <taxon>Paenibacillus</taxon>
    </lineage>
</organism>
<comment type="subcellular location">
    <subcellularLocation>
        <location evidence="1 8">Cell membrane</location>
        <topology evidence="1 8">Multi-pass membrane protein</topology>
    </subcellularLocation>
</comment>
<comment type="caution">
    <text evidence="9">The sequence shown here is derived from an EMBL/GenBank/DDBJ whole genome shotgun (WGS) entry which is preliminary data.</text>
</comment>
<sequence length="259" mass="26908">MDSMSIEWTTEMILIIIAGGFLAAFVDSVVGGGGLISVPALLAAGLPPHLALGTNKLAGTMSSLTSTIAFFRSGNIDLKMSGKLVPLAAIGAVSGTLLLQLVPSDWLRPLVVAMLLLVTVYTLFRKDWGKVNTLKAMSGRGWIAMAAAALLLGGYDGFFGPGTGSFLIFAFLLLGLDFVKAAGNAKLLNFTSNLFALGSFFFLGSISYGVGLLMGAAMVLGSLVGSRVAIKQGARYVRPLFIGVSALLIARQVWTIAAG</sequence>
<dbReference type="PANTHER" id="PTHR30269:SF0">
    <property type="entry name" value="MEMBRANE TRANSPORTER PROTEIN YFCA-RELATED"/>
    <property type="match status" value="1"/>
</dbReference>
<dbReference type="GO" id="GO:0005886">
    <property type="term" value="C:plasma membrane"/>
    <property type="evidence" value="ECO:0007669"/>
    <property type="project" value="UniProtKB-SubCell"/>
</dbReference>
<proteinExistence type="inferred from homology"/>
<keyword evidence="7 8" id="KW-0472">Membrane</keyword>
<protein>
    <recommendedName>
        <fullName evidence="8">Probable membrane transporter protein</fullName>
    </recommendedName>
</protein>
<dbReference type="AlphaFoldDB" id="A0A9X2MNK3"/>
<comment type="similarity">
    <text evidence="2 8">Belongs to the 4-toluene sulfonate uptake permease (TSUP) (TC 2.A.102) family.</text>
</comment>
<keyword evidence="3" id="KW-0813">Transport</keyword>
<feature type="transmembrane region" description="Helical" evidence="8">
    <location>
        <begin position="50"/>
        <end position="71"/>
    </location>
</feature>